<dbReference type="AlphaFoldDB" id="A0A2G9UHI7"/>
<evidence type="ECO:0000313" key="7">
    <source>
        <dbReference type="EMBL" id="PIO69708.1"/>
    </source>
</evidence>
<evidence type="ECO:0000313" key="8">
    <source>
        <dbReference type="Proteomes" id="UP000230423"/>
    </source>
</evidence>
<proteinExistence type="inferred from homology"/>
<organism evidence="7 8">
    <name type="scientific">Teladorsagia circumcincta</name>
    <name type="common">Brown stomach worm</name>
    <name type="synonym">Ostertagia circumcincta</name>
    <dbReference type="NCBI Taxonomy" id="45464"/>
    <lineage>
        <taxon>Eukaryota</taxon>
        <taxon>Metazoa</taxon>
        <taxon>Ecdysozoa</taxon>
        <taxon>Nematoda</taxon>
        <taxon>Chromadorea</taxon>
        <taxon>Rhabditida</taxon>
        <taxon>Rhabditina</taxon>
        <taxon>Rhabditomorpha</taxon>
        <taxon>Strongyloidea</taxon>
        <taxon>Trichostrongylidae</taxon>
        <taxon>Teladorsagia</taxon>
    </lineage>
</organism>
<dbReference type="InterPro" id="IPR010651">
    <property type="entry name" value="Sugar_transport"/>
</dbReference>
<protein>
    <submittedName>
        <fullName evidence="7">Uncharacterized protein</fullName>
    </submittedName>
</protein>
<comment type="similarity">
    <text evidence="2">Belongs to the TMEM144 family.</text>
</comment>
<dbReference type="OrthoDB" id="426527at2759"/>
<evidence type="ECO:0000256" key="4">
    <source>
        <dbReference type="ARBA" id="ARBA00022989"/>
    </source>
</evidence>
<comment type="subcellular location">
    <subcellularLocation>
        <location evidence="1">Membrane</location>
        <topology evidence="1">Multi-pass membrane protein</topology>
    </subcellularLocation>
</comment>
<dbReference type="PANTHER" id="PTHR16119">
    <property type="entry name" value="TRANSMEMBRANE PROTEIN 144"/>
    <property type="match status" value="1"/>
</dbReference>
<sequence>MPYRIHIPLRFRMKAEYVVDLDPRMGLSHSETSTPVKIGFCLGMFAQWVMSIAILIVGFIVFCLRSFPGFYPLAMLGGAFWAIGE</sequence>
<feature type="transmembrane region" description="Helical" evidence="6">
    <location>
        <begin position="68"/>
        <end position="84"/>
    </location>
</feature>
<accession>A0A2G9UHI7</accession>
<evidence type="ECO:0000256" key="2">
    <source>
        <dbReference type="ARBA" id="ARBA00005731"/>
    </source>
</evidence>
<dbReference type="Pfam" id="PF07857">
    <property type="entry name" value="TMEM144"/>
    <property type="match status" value="1"/>
</dbReference>
<feature type="transmembrane region" description="Helical" evidence="6">
    <location>
        <begin position="38"/>
        <end position="62"/>
    </location>
</feature>
<keyword evidence="4 6" id="KW-1133">Transmembrane helix</keyword>
<keyword evidence="3 6" id="KW-0812">Transmembrane</keyword>
<dbReference type="InterPro" id="IPR012435">
    <property type="entry name" value="TMEM144"/>
</dbReference>
<evidence type="ECO:0000256" key="1">
    <source>
        <dbReference type="ARBA" id="ARBA00004141"/>
    </source>
</evidence>
<evidence type="ECO:0000256" key="3">
    <source>
        <dbReference type="ARBA" id="ARBA00022692"/>
    </source>
</evidence>
<dbReference type="GO" id="GO:0016020">
    <property type="term" value="C:membrane"/>
    <property type="evidence" value="ECO:0007669"/>
    <property type="project" value="UniProtKB-SubCell"/>
</dbReference>
<gene>
    <name evidence="7" type="ORF">TELCIR_08461</name>
</gene>
<name>A0A2G9UHI7_TELCI</name>
<reference evidence="7 8" key="1">
    <citation type="submission" date="2015-09" db="EMBL/GenBank/DDBJ databases">
        <title>Draft genome of the parasitic nematode Teladorsagia circumcincta isolate WARC Sus (inbred).</title>
        <authorList>
            <person name="Mitreva M."/>
        </authorList>
    </citation>
    <scope>NUCLEOTIDE SEQUENCE [LARGE SCALE GENOMIC DNA]</scope>
    <source>
        <strain evidence="7 8">S</strain>
    </source>
</reference>
<evidence type="ECO:0000256" key="6">
    <source>
        <dbReference type="SAM" id="Phobius"/>
    </source>
</evidence>
<keyword evidence="5 6" id="KW-0472">Membrane</keyword>
<dbReference type="GO" id="GO:0015144">
    <property type="term" value="F:carbohydrate transmembrane transporter activity"/>
    <property type="evidence" value="ECO:0007669"/>
    <property type="project" value="InterPro"/>
</dbReference>
<evidence type="ECO:0000256" key="5">
    <source>
        <dbReference type="ARBA" id="ARBA00023136"/>
    </source>
</evidence>
<keyword evidence="8" id="KW-1185">Reference proteome</keyword>
<dbReference type="Proteomes" id="UP000230423">
    <property type="component" value="Unassembled WGS sequence"/>
</dbReference>
<dbReference type="PANTHER" id="PTHR16119:SF15">
    <property type="entry name" value="TRANSMEMBRANE PROTEIN 144 HOMOLOG"/>
    <property type="match status" value="1"/>
</dbReference>
<dbReference type="EMBL" id="KZ346550">
    <property type="protein sequence ID" value="PIO69708.1"/>
    <property type="molecule type" value="Genomic_DNA"/>
</dbReference>